<dbReference type="STRING" id="448385.sce1222"/>
<evidence type="ECO:0000256" key="2">
    <source>
        <dbReference type="ARBA" id="ARBA00023125"/>
    </source>
</evidence>
<dbReference type="eggNOG" id="COG2207">
    <property type="taxonomic scope" value="Bacteria"/>
</dbReference>
<dbReference type="GO" id="GO:0003700">
    <property type="term" value="F:DNA-binding transcription factor activity"/>
    <property type="evidence" value="ECO:0007669"/>
    <property type="project" value="InterPro"/>
</dbReference>
<dbReference type="PROSITE" id="PS01124">
    <property type="entry name" value="HTH_ARAC_FAMILY_2"/>
    <property type="match status" value="1"/>
</dbReference>
<dbReference type="EMBL" id="AM746676">
    <property type="protein sequence ID" value="CAN91379.1"/>
    <property type="molecule type" value="Genomic_DNA"/>
</dbReference>
<dbReference type="AlphaFoldDB" id="A9F1M5"/>
<keyword evidence="3" id="KW-0804">Transcription</keyword>
<dbReference type="SMART" id="SM00342">
    <property type="entry name" value="HTH_ARAC"/>
    <property type="match status" value="1"/>
</dbReference>
<dbReference type="HOGENOM" id="CLU_000445_81_0_7"/>
<keyword evidence="2" id="KW-0238">DNA-binding</keyword>
<dbReference type="PANTHER" id="PTHR46796:SF7">
    <property type="entry name" value="ARAC FAMILY TRANSCRIPTIONAL REGULATOR"/>
    <property type="match status" value="1"/>
</dbReference>
<feature type="domain" description="HTH araC/xylS-type" evidence="4">
    <location>
        <begin position="233"/>
        <end position="331"/>
    </location>
</feature>
<keyword evidence="1" id="KW-0805">Transcription regulation</keyword>
<organism evidence="5 6">
    <name type="scientific">Sorangium cellulosum (strain So ce56)</name>
    <name type="common">Polyangium cellulosum (strain So ce56)</name>
    <dbReference type="NCBI Taxonomy" id="448385"/>
    <lineage>
        <taxon>Bacteria</taxon>
        <taxon>Pseudomonadati</taxon>
        <taxon>Myxococcota</taxon>
        <taxon>Polyangia</taxon>
        <taxon>Polyangiales</taxon>
        <taxon>Polyangiaceae</taxon>
        <taxon>Sorangium</taxon>
    </lineage>
</organism>
<dbReference type="PRINTS" id="PR00032">
    <property type="entry name" value="HTHARAC"/>
</dbReference>
<dbReference type="Gene3D" id="1.10.10.60">
    <property type="entry name" value="Homeodomain-like"/>
    <property type="match status" value="2"/>
</dbReference>
<dbReference type="PROSITE" id="PS00041">
    <property type="entry name" value="HTH_ARAC_FAMILY_1"/>
    <property type="match status" value="1"/>
</dbReference>
<evidence type="ECO:0000313" key="6">
    <source>
        <dbReference type="Proteomes" id="UP000002139"/>
    </source>
</evidence>
<dbReference type="OrthoDB" id="5460636at2"/>
<protein>
    <submittedName>
        <fullName evidence="5">AraC-like transcription regulator</fullName>
    </submittedName>
</protein>
<dbReference type="Proteomes" id="UP000002139">
    <property type="component" value="Chromosome"/>
</dbReference>
<accession>A9F1M5</accession>
<dbReference type="Pfam" id="PF12833">
    <property type="entry name" value="HTH_18"/>
    <property type="match status" value="1"/>
</dbReference>
<sequence length="373" mass="40767">MRFWLDPFRDRPPRRRIDGPSRVLYPGVDRMDLLSEIVGELRLESVSYWRLELTAPWALRFPAGGRGIHIVTRGSCWLEVDGGRAPAAVASGDLVVMPSGRGHVLRDARGPRKASLIEELVRGASPGRAIEHGGAGLPTTIVCGQFRFGTLGHPALEALPPVLHLRGDERIGPFIQAHTQCIAAEVSAPAEGAAIVTARLSDVLLVQALRAYLRDVPADERGWLRGLADPQIGRALARMHRSPELDWSVPALAQEAGMSRAAFSARFSEQMGVSPGKYLADWRMYRAKVLLRSGPALVAEVAAAVGYRSEAAFSFAFKRLVGSSPSAYRDDHRAANVATATREQQPLLRPQQSRLDRGALGRRLGVRLKRRLP</sequence>
<dbReference type="GO" id="GO:0043565">
    <property type="term" value="F:sequence-specific DNA binding"/>
    <property type="evidence" value="ECO:0007669"/>
    <property type="project" value="InterPro"/>
</dbReference>
<dbReference type="PANTHER" id="PTHR46796">
    <property type="entry name" value="HTH-TYPE TRANSCRIPTIONAL ACTIVATOR RHAS-RELATED"/>
    <property type="match status" value="1"/>
</dbReference>
<evidence type="ECO:0000256" key="3">
    <source>
        <dbReference type="ARBA" id="ARBA00023163"/>
    </source>
</evidence>
<keyword evidence="6" id="KW-1185">Reference proteome</keyword>
<evidence type="ECO:0000256" key="1">
    <source>
        <dbReference type="ARBA" id="ARBA00023015"/>
    </source>
</evidence>
<dbReference type="InterPro" id="IPR009057">
    <property type="entry name" value="Homeodomain-like_sf"/>
</dbReference>
<gene>
    <name evidence="5" type="ordered locus">sce1222</name>
</gene>
<dbReference type="SUPFAM" id="SSF46689">
    <property type="entry name" value="Homeodomain-like"/>
    <property type="match status" value="2"/>
</dbReference>
<dbReference type="InterPro" id="IPR050204">
    <property type="entry name" value="AraC_XylS_family_regulators"/>
</dbReference>
<dbReference type="InterPro" id="IPR032783">
    <property type="entry name" value="AraC_lig"/>
</dbReference>
<evidence type="ECO:0000259" key="4">
    <source>
        <dbReference type="PROSITE" id="PS01124"/>
    </source>
</evidence>
<dbReference type="InterPro" id="IPR020449">
    <property type="entry name" value="Tscrpt_reg_AraC-type_HTH"/>
</dbReference>
<dbReference type="Pfam" id="PF12852">
    <property type="entry name" value="Cupin_6"/>
    <property type="match status" value="1"/>
</dbReference>
<dbReference type="KEGG" id="scl:sce1222"/>
<evidence type="ECO:0000313" key="5">
    <source>
        <dbReference type="EMBL" id="CAN91379.1"/>
    </source>
</evidence>
<proteinExistence type="predicted"/>
<reference evidence="5 6" key="1">
    <citation type="journal article" date="2007" name="Nat. Biotechnol.">
        <title>Complete genome sequence of the myxobacterium Sorangium cellulosum.</title>
        <authorList>
            <person name="Schneiker S."/>
            <person name="Perlova O."/>
            <person name="Kaiser O."/>
            <person name="Gerth K."/>
            <person name="Alici A."/>
            <person name="Altmeyer M.O."/>
            <person name="Bartels D."/>
            <person name="Bekel T."/>
            <person name="Beyer S."/>
            <person name="Bode E."/>
            <person name="Bode H.B."/>
            <person name="Bolten C.J."/>
            <person name="Choudhuri J.V."/>
            <person name="Doss S."/>
            <person name="Elnakady Y.A."/>
            <person name="Frank B."/>
            <person name="Gaigalat L."/>
            <person name="Goesmann A."/>
            <person name="Groeger C."/>
            <person name="Gross F."/>
            <person name="Jelsbak L."/>
            <person name="Jelsbak L."/>
            <person name="Kalinowski J."/>
            <person name="Kegler C."/>
            <person name="Knauber T."/>
            <person name="Konietzny S."/>
            <person name="Kopp M."/>
            <person name="Krause L."/>
            <person name="Krug D."/>
            <person name="Linke B."/>
            <person name="Mahmud T."/>
            <person name="Martinez-Arias R."/>
            <person name="McHardy A.C."/>
            <person name="Merai M."/>
            <person name="Meyer F."/>
            <person name="Mormann S."/>
            <person name="Munoz-Dorado J."/>
            <person name="Perez J."/>
            <person name="Pradella S."/>
            <person name="Rachid S."/>
            <person name="Raddatz G."/>
            <person name="Rosenau F."/>
            <person name="Rueckert C."/>
            <person name="Sasse F."/>
            <person name="Scharfe M."/>
            <person name="Schuster S.C."/>
            <person name="Suen G."/>
            <person name="Treuner-Lange A."/>
            <person name="Velicer G.J."/>
            <person name="Vorholter F.-J."/>
            <person name="Weissman K.J."/>
            <person name="Welch R.D."/>
            <person name="Wenzel S.C."/>
            <person name="Whitworth D.E."/>
            <person name="Wilhelm S."/>
            <person name="Wittmann C."/>
            <person name="Bloecker H."/>
            <person name="Puehler A."/>
            <person name="Mueller R."/>
        </authorList>
    </citation>
    <scope>NUCLEOTIDE SEQUENCE [LARGE SCALE GENOMIC DNA]</scope>
    <source>
        <strain evidence="6">So ce56</strain>
    </source>
</reference>
<name>A9F1M5_SORC5</name>
<dbReference type="InterPro" id="IPR018062">
    <property type="entry name" value="HTH_AraC-typ_CS"/>
</dbReference>
<dbReference type="InterPro" id="IPR018060">
    <property type="entry name" value="HTH_AraC"/>
</dbReference>